<protein>
    <submittedName>
        <fullName evidence="4">Bacterial transferase hexapeptide repeat protein</fullName>
    </submittedName>
</protein>
<dbReference type="InterPro" id="IPR011004">
    <property type="entry name" value="Trimer_LpxA-like_sf"/>
</dbReference>
<dbReference type="InterPro" id="IPR001451">
    <property type="entry name" value="Hexapep"/>
</dbReference>
<dbReference type="PROSITE" id="PS00101">
    <property type="entry name" value="HEXAPEP_TRANSFERASES"/>
    <property type="match status" value="1"/>
</dbReference>
<dbReference type="Proteomes" id="UP000529710">
    <property type="component" value="Unassembled WGS sequence"/>
</dbReference>
<evidence type="ECO:0000313" key="4">
    <source>
        <dbReference type="EMBL" id="NMM96215.1"/>
    </source>
</evidence>
<evidence type="ECO:0000256" key="3">
    <source>
        <dbReference type="ARBA" id="ARBA00022737"/>
    </source>
</evidence>
<evidence type="ECO:0000313" key="5">
    <source>
        <dbReference type="Proteomes" id="UP000529710"/>
    </source>
</evidence>
<accession>A0A7Y0ETN7</accession>
<dbReference type="Gene3D" id="2.160.10.10">
    <property type="entry name" value="Hexapeptide repeat proteins"/>
    <property type="match status" value="1"/>
</dbReference>
<dbReference type="PANTHER" id="PTHR23416">
    <property type="entry name" value="SIALIC ACID SYNTHASE-RELATED"/>
    <property type="match status" value="1"/>
</dbReference>
<dbReference type="RefSeq" id="WP_169079785.1">
    <property type="nucleotide sequence ID" value="NZ_JAAIIF010000008.1"/>
</dbReference>
<organism evidence="4 5">
    <name type="scientific">Bifidobacterium erythrocebi</name>
    <dbReference type="NCBI Taxonomy" id="2675325"/>
    <lineage>
        <taxon>Bacteria</taxon>
        <taxon>Bacillati</taxon>
        <taxon>Actinomycetota</taxon>
        <taxon>Actinomycetes</taxon>
        <taxon>Bifidobacteriales</taxon>
        <taxon>Bifidobacteriaceae</taxon>
        <taxon>Bifidobacterium</taxon>
    </lineage>
</organism>
<reference evidence="4 5" key="1">
    <citation type="submission" date="2020-02" db="EMBL/GenBank/DDBJ databases">
        <title>Characterization of phylogenetic diversity of novel bifidobacterial species isolated in Czech ZOOs.</title>
        <authorList>
            <person name="Lugli G.A."/>
            <person name="Vera N.B."/>
            <person name="Ventura M."/>
        </authorList>
    </citation>
    <scope>NUCLEOTIDE SEQUENCE [LARGE SCALE GENOMIC DNA]</scope>
    <source>
        <strain evidence="4 5">DSM 109960</strain>
    </source>
</reference>
<dbReference type="EMBL" id="JAAIIF010000008">
    <property type="protein sequence ID" value="NMM96215.1"/>
    <property type="molecule type" value="Genomic_DNA"/>
</dbReference>
<dbReference type="CDD" id="cd03357">
    <property type="entry name" value="LbH_MAT_GAT"/>
    <property type="match status" value="1"/>
</dbReference>
<name>A0A7Y0ETN7_9BIFI</name>
<keyword evidence="3" id="KW-0677">Repeat</keyword>
<keyword evidence="2 4" id="KW-0808">Transferase</keyword>
<gene>
    <name evidence="4" type="ORF">G1C98_0951</name>
</gene>
<dbReference type="AlphaFoldDB" id="A0A7Y0ETN7"/>
<keyword evidence="5" id="KW-1185">Reference proteome</keyword>
<dbReference type="GO" id="GO:0008374">
    <property type="term" value="F:O-acyltransferase activity"/>
    <property type="evidence" value="ECO:0007669"/>
    <property type="project" value="TreeGrafter"/>
</dbReference>
<dbReference type="PANTHER" id="PTHR23416:SF23">
    <property type="entry name" value="ACETYLTRANSFERASE C18B11.09C-RELATED"/>
    <property type="match status" value="1"/>
</dbReference>
<evidence type="ECO:0000256" key="1">
    <source>
        <dbReference type="ARBA" id="ARBA00007274"/>
    </source>
</evidence>
<proteinExistence type="inferred from homology"/>
<comment type="caution">
    <text evidence="4">The sequence shown here is derived from an EMBL/GenBank/DDBJ whole genome shotgun (WGS) entry which is preliminary data.</text>
</comment>
<dbReference type="InterPro" id="IPR051159">
    <property type="entry name" value="Hexapeptide_acetyltransf"/>
</dbReference>
<dbReference type="InterPro" id="IPR018357">
    <property type="entry name" value="Hexapep_transf_CS"/>
</dbReference>
<sequence>MEYREGYVYELMDQGGPTDNREPYFREAVDEMTRSRTLCARANQVLPDDPSYVGYLEELFARKLDDVRILTPFTCDFGNRVTFGRNVFINHSAILSASGGIEFGDGVQVAPGVRIATINHDFNARHSIYTYGKVTIGKNAWIGMNVTICPGVTIGEYAVIGAGAVVTRDIPDYAVAVGSPARVIKTLDPNEQTE</sequence>
<dbReference type="Pfam" id="PF00132">
    <property type="entry name" value="Hexapep"/>
    <property type="match status" value="1"/>
</dbReference>
<evidence type="ECO:0000256" key="2">
    <source>
        <dbReference type="ARBA" id="ARBA00022679"/>
    </source>
</evidence>
<comment type="similarity">
    <text evidence="1">Belongs to the transferase hexapeptide repeat family.</text>
</comment>
<dbReference type="SUPFAM" id="SSF51161">
    <property type="entry name" value="Trimeric LpxA-like enzymes"/>
    <property type="match status" value="1"/>
</dbReference>